<sequence>MNLLTDVWLNVQTPIQNRQKVTISEIGNPDYIDLYAPRADFKGALYQLLIGLLQTTFAPADRKEWVKYWKKPPTGAELSAAFTGFEAAFNMDTANGKSAFMQDFDLPEGAESDIAGLLIEAPGENTIKNNQDHFIKDGAVENISPYWAAIALFTLQINAPAGGQGHRVSLRGGGPLTTLVLPPDKPEYNTLWHRLWLNVLTQDEMFELQGNSSLEGHSAIFPWMAKTRVSKDKGSETYPEHAHPLQMYWSMPRRIRLHWGGTGGMCDISGETSDTLVSAYHTQNYGVNYAGSWAHPLTPYASETGKESYSIKAQPGGLGYRHWLELAAVNEDGNKKRAAALIVQKYRDDSRRSWIKGGFEARLWAFGYDMDNMKARCWYEATMPLYDIEPAAYEDLQHAVKVMLKAASDTLNAVKSAIKTAWFANPKNDQNAKKFNEKAVDIDANFWAGTESAFYSLLKPLIVAVNEGNEDNIPPILQEWGKTLKHFAFQLFDDYALTSANEDGDLKRVIKARHGKAIKKTETGKQVKGDGLAYFLDVALRHLKVQESV</sequence>
<dbReference type="STRING" id="525918.SAMN05660964_02437"/>
<dbReference type="InterPro" id="IPR001827">
    <property type="entry name" value="Homeobox_Antennapedia_CS"/>
</dbReference>
<dbReference type="CDD" id="cd09729">
    <property type="entry name" value="Cse1_I-E"/>
    <property type="match status" value="1"/>
</dbReference>
<dbReference type="GO" id="GO:0003677">
    <property type="term" value="F:DNA binding"/>
    <property type="evidence" value="ECO:0007669"/>
    <property type="project" value="InterPro"/>
</dbReference>
<reference evidence="2 3" key="1">
    <citation type="submission" date="2016-10" db="EMBL/GenBank/DDBJ databases">
        <authorList>
            <person name="de Groot N.N."/>
        </authorList>
    </citation>
    <scope>NUCLEOTIDE SEQUENCE [LARGE SCALE GENOMIC DNA]</scope>
    <source>
        <strain evidence="2 3">DSM 21228</strain>
    </source>
</reference>
<proteinExistence type="predicted"/>
<dbReference type="NCBIfam" id="TIGR02547">
    <property type="entry name" value="casA_cse1"/>
    <property type="match status" value="1"/>
</dbReference>
<name>A0A1H4E0T9_9GAMM</name>
<gene>
    <name evidence="2" type="ORF">SAMN05660964_02437</name>
</gene>
<evidence type="ECO:0000313" key="2">
    <source>
        <dbReference type="EMBL" id="SEA78389.1"/>
    </source>
</evidence>
<keyword evidence="3" id="KW-1185">Reference proteome</keyword>
<dbReference type="InterPro" id="IPR013381">
    <property type="entry name" value="CRISPR-assoc_prot_Cse1"/>
</dbReference>
<dbReference type="Pfam" id="PF09481">
    <property type="entry name" value="CRISPR_Cse1"/>
    <property type="match status" value="1"/>
</dbReference>
<accession>A0A1H4E0T9</accession>
<dbReference type="AlphaFoldDB" id="A0A1H4E0T9"/>
<evidence type="ECO:0000313" key="3">
    <source>
        <dbReference type="Proteomes" id="UP000199397"/>
    </source>
</evidence>
<keyword evidence="1" id="KW-0217">Developmental protein</keyword>
<organism evidence="2 3">
    <name type="scientific">Thiothrix caldifontis</name>
    <dbReference type="NCBI Taxonomy" id="525918"/>
    <lineage>
        <taxon>Bacteria</taxon>
        <taxon>Pseudomonadati</taxon>
        <taxon>Pseudomonadota</taxon>
        <taxon>Gammaproteobacteria</taxon>
        <taxon>Thiotrichales</taxon>
        <taxon>Thiotrichaceae</taxon>
        <taxon>Thiothrix</taxon>
    </lineage>
</organism>
<protein>
    <submittedName>
        <fullName evidence="2">CRISPR system Cascade subunit CasA</fullName>
    </submittedName>
</protein>
<dbReference type="RefSeq" id="WP_093069004.1">
    <property type="nucleotide sequence ID" value="NZ_FNQP01000013.1"/>
</dbReference>
<dbReference type="OrthoDB" id="5392377at2"/>
<dbReference type="EMBL" id="FNQP01000013">
    <property type="protein sequence ID" value="SEA78389.1"/>
    <property type="molecule type" value="Genomic_DNA"/>
</dbReference>
<evidence type="ECO:0000256" key="1">
    <source>
        <dbReference type="ARBA" id="ARBA00022473"/>
    </source>
</evidence>
<dbReference type="GO" id="GO:0003700">
    <property type="term" value="F:DNA-binding transcription factor activity"/>
    <property type="evidence" value="ECO:0007669"/>
    <property type="project" value="InterPro"/>
</dbReference>
<dbReference type="PROSITE" id="PS00032">
    <property type="entry name" value="ANTENNAPEDIA"/>
    <property type="match status" value="1"/>
</dbReference>
<dbReference type="Proteomes" id="UP000199397">
    <property type="component" value="Unassembled WGS sequence"/>
</dbReference>